<reference evidence="4" key="1">
    <citation type="submission" date="2015-12" db="EMBL/GenBank/DDBJ databases">
        <authorList>
            <person name="Shamseldin A."/>
            <person name="Moawad H."/>
            <person name="Abd El-Rahim W.M."/>
            <person name="Sadowsky M.J."/>
        </authorList>
    </citation>
    <scope>NUCLEOTIDE SEQUENCE [LARGE SCALE GENOMIC DNA]</scope>
    <source>
        <strain evidence="4">JAM AC0309</strain>
    </source>
</reference>
<sequence>MLIAFVGGVLLGALGIVLLAVGWRAVRGGRALATPAERATYETLNLASRAAGHLRSGLAGADAARAAKALRQLLDADALALADPHGVVALDGPAALTATAERLARAAAEAGDTQVLSAAALSEGRDAVAAPIRLPGREAAGPVAGSLVAFAAPPVRPTLVRAAEEAAGWVAAQLELAELDASRAALAEAEVKALRAQISPHFIYNALTAIASTISTDPARARELVLEFADFTRYSFRRAGDFTTLADELRSIDSYLQLERARFGERLAVTLRIAPEVLPTVIPFLSLQPLVENAVRHGLEPLERGGTITITADAAGAFTEIRIDDDGAGTDPEALRAALAGRPTVDHVGLRNVDARLRQVYGDDCGLVVETQVGAGTEVLMRVPRSQPENDPQAVRR</sequence>
<dbReference type="Pfam" id="PF06580">
    <property type="entry name" value="His_kinase"/>
    <property type="match status" value="1"/>
</dbReference>
<dbReference type="GO" id="GO:0000155">
    <property type="term" value="F:phosphorelay sensor kinase activity"/>
    <property type="evidence" value="ECO:0007669"/>
    <property type="project" value="InterPro"/>
</dbReference>
<keyword evidence="3" id="KW-0808">Transferase</keyword>
<name>A0A0U4WSN0_9MICO</name>
<evidence type="ECO:0000259" key="1">
    <source>
        <dbReference type="Pfam" id="PF02518"/>
    </source>
</evidence>
<protein>
    <submittedName>
        <fullName evidence="3">Signal transduction histidine kinase LytS</fullName>
    </submittedName>
</protein>
<dbReference type="EMBL" id="AP017315">
    <property type="protein sequence ID" value="BAU30935.1"/>
    <property type="molecule type" value="Genomic_DNA"/>
</dbReference>
<organism evidence="3 4">
    <name type="scientific">Microcella alkaliphila</name>
    <dbReference type="NCBI Taxonomy" id="279828"/>
    <lineage>
        <taxon>Bacteria</taxon>
        <taxon>Bacillati</taxon>
        <taxon>Actinomycetota</taxon>
        <taxon>Actinomycetes</taxon>
        <taxon>Micrococcales</taxon>
        <taxon>Microbacteriaceae</taxon>
        <taxon>Microcella</taxon>
    </lineage>
</organism>
<proteinExistence type="predicted"/>
<dbReference type="PANTHER" id="PTHR34220:SF7">
    <property type="entry name" value="SENSOR HISTIDINE KINASE YPDA"/>
    <property type="match status" value="1"/>
</dbReference>
<dbReference type="InterPro" id="IPR003594">
    <property type="entry name" value="HATPase_dom"/>
</dbReference>
<evidence type="ECO:0000259" key="2">
    <source>
        <dbReference type="Pfam" id="PF06580"/>
    </source>
</evidence>
<dbReference type="PANTHER" id="PTHR34220">
    <property type="entry name" value="SENSOR HISTIDINE KINASE YPDA"/>
    <property type="match status" value="1"/>
</dbReference>
<dbReference type="SUPFAM" id="SSF55874">
    <property type="entry name" value="ATPase domain of HSP90 chaperone/DNA topoisomerase II/histidine kinase"/>
    <property type="match status" value="1"/>
</dbReference>
<dbReference type="KEGG" id="malk:MalAC0309_0056"/>
<dbReference type="InterPro" id="IPR010559">
    <property type="entry name" value="Sig_transdc_His_kin_internal"/>
</dbReference>
<dbReference type="AlphaFoldDB" id="A0A0U4WSN0"/>
<evidence type="ECO:0000313" key="3">
    <source>
        <dbReference type="EMBL" id="BAU30935.1"/>
    </source>
</evidence>
<reference evidence="3 4" key="2">
    <citation type="submission" date="2016-01" db="EMBL/GenBank/DDBJ databases">
        <title>Microcella alkaliphila JAM AC0309 whole genome shotgun sequence.</title>
        <authorList>
            <person name="Kurata A."/>
            <person name="Hirose Y."/>
            <person name="Kishimoto N."/>
            <person name="Kobayashi T."/>
        </authorList>
    </citation>
    <scope>NUCLEOTIDE SEQUENCE [LARGE SCALE GENOMIC DNA]</scope>
    <source>
        <strain evidence="3 4">JAM AC0309</strain>
    </source>
</reference>
<evidence type="ECO:0000313" key="4">
    <source>
        <dbReference type="Proteomes" id="UP000218965"/>
    </source>
</evidence>
<dbReference type="Pfam" id="PF02518">
    <property type="entry name" value="HATPase_c"/>
    <property type="match status" value="1"/>
</dbReference>
<dbReference type="InterPro" id="IPR036890">
    <property type="entry name" value="HATPase_C_sf"/>
</dbReference>
<feature type="domain" description="Histidine kinase/HSP90-like ATPase" evidence="1">
    <location>
        <begin position="287"/>
        <end position="386"/>
    </location>
</feature>
<dbReference type="Proteomes" id="UP000218965">
    <property type="component" value="Chromosome"/>
</dbReference>
<dbReference type="Gene3D" id="3.30.565.10">
    <property type="entry name" value="Histidine kinase-like ATPase, C-terminal domain"/>
    <property type="match status" value="1"/>
</dbReference>
<dbReference type="InterPro" id="IPR050640">
    <property type="entry name" value="Bact_2-comp_sensor_kinase"/>
</dbReference>
<gene>
    <name evidence="3" type="ORF">MalAC0309_0056</name>
</gene>
<keyword evidence="3" id="KW-0418">Kinase</keyword>
<dbReference type="GO" id="GO:0016020">
    <property type="term" value="C:membrane"/>
    <property type="evidence" value="ECO:0007669"/>
    <property type="project" value="InterPro"/>
</dbReference>
<feature type="domain" description="Signal transduction histidine kinase internal region" evidence="2">
    <location>
        <begin position="189"/>
        <end position="267"/>
    </location>
</feature>
<accession>A0A0U4WSN0</accession>